<sequence>MCWRSTTIIEATVSVPASKVTNDLQVRTVAAVRRHCRHKLGEAAMSEARACYENMSAIPRNILVLAFACVLCYGVNLLNVEPFLKTMLSVVIAVFAWVPLWNFCDMMFLNSPHWIHQHDKAIYQAVESMTITIKEEPTCV</sequence>
<comment type="caution">
    <text evidence="2">The sequence shown here is derived from an EMBL/GenBank/DDBJ whole genome shotgun (WGS) entry which is preliminary data.</text>
</comment>
<keyword evidence="1" id="KW-0472">Membrane</keyword>
<feature type="transmembrane region" description="Helical" evidence="1">
    <location>
        <begin position="86"/>
        <end position="104"/>
    </location>
</feature>
<accession>A0ABD3QTX3</accession>
<proteinExistence type="predicted"/>
<dbReference type="Proteomes" id="UP001530315">
    <property type="component" value="Unassembled WGS sequence"/>
</dbReference>
<dbReference type="AlphaFoldDB" id="A0ABD3QTX3"/>
<reference evidence="2 3" key="1">
    <citation type="submission" date="2024-10" db="EMBL/GenBank/DDBJ databases">
        <title>Updated reference genomes for cyclostephanoid diatoms.</title>
        <authorList>
            <person name="Roberts W.R."/>
            <person name="Alverson A.J."/>
        </authorList>
    </citation>
    <scope>NUCLEOTIDE SEQUENCE [LARGE SCALE GENOMIC DNA]</scope>
    <source>
        <strain evidence="2 3">AJA276-08</strain>
    </source>
</reference>
<name>A0ABD3QTX3_9STRA</name>
<evidence type="ECO:0000256" key="1">
    <source>
        <dbReference type="SAM" id="Phobius"/>
    </source>
</evidence>
<organism evidence="2 3">
    <name type="scientific">Stephanodiscus triporus</name>
    <dbReference type="NCBI Taxonomy" id="2934178"/>
    <lineage>
        <taxon>Eukaryota</taxon>
        <taxon>Sar</taxon>
        <taxon>Stramenopiles</taxon>
        <taxon>Ochrophyta</taxon>
        <taxon>Bacillariophyta</taxon>
        <taxon>Coscinodiscophyceae</taxon>
        <taxon>Thalassiosirophycidae</taxon>
        <taxon>Stephanodiscales</taxon>
        <taxon>Stephanodiscaceae</taxon>
        <taxon>Stephanodiscus</taxon>
    </lineage>
</organism>
<feature type="transmembrane region" description="Helical" evidence="1">
    <location>
        <begin position="62"/>
        <end position="80"/>
    </location>
</feature>
<gene>
    <name evidence="2" type="ORF">ACHAW5_006385</name>
</gene>
<dbReference type="EMBL" id="JALLAZ020000107">
    <property type="protein sequence ID" value="KAL3803623.1"/>
    <property type="molecule type" value="Genomic_DNA"/>
</dbReference>
<keyword evidence="1" id="KW-1133">Transmembrane helix</keyword>
<keyword evidence="1" id="KW-0812">Transmembrane</keyword>
<evidence type="ECO:0000313" key="3">
    <source>
        <dbReference type="Proteomes" id="UP001530315"/>
    </source>
</evidence>
<protein>
    <submittedName>
        <fullName evidence="2">Uncharacterized protein</fullName>
    </submittedName>
</protein>
<evidence type="ECO:0000313" key="2">
    <source>
        <dbReference type="EMBL" id="KAL3803623.1"/>
    </source>
</evidence>
<keyword evidence="3" id="KW-1185">Reference proteome</keyword>